<dbReference type="PANTHER" id="PTHR12358:SF106">
    <property type="entry name" value="LIPID KINASE YEGS"/>
    <property type="match status" value="1"/>
</dbReference>
<reference evidence="2 3" key="1">
    <citation type="submission" date="2023-10" db="EMBL/GenBank/DDBJ databases">
        <authorList>
            <person name="Maclean D."/>
            <person name="Macfadyen A."/>
        </authorList>
    </citation>
    <scope>NUCLEOTIDE SEQUENCE [LARGE SCALE GENOMIC DNA]</scope>
</reference>
<name>A0AAV1IKV8_9CHLO</name>
<dbReference type="PROSITE" id="PS50146">
    <property type="entry name" value="DAGK"/>
    <property type="match status" value="1"/>
</dbReference>
<dbReference type="AlphaFoldDB" id="A0AAV1IKV8"/>
<dbReference type="SUPFAM" id="SSF111331">
    <property type="entry name" value="NAD kinase/diacylglycerol kinase-like"/>
    <property type="match status" value="1"/>
</dbReference>
<evidence type="ECO:0000259" key="1">
    <source>
        <dbReference type="PROSITE" id="PS50146"/>
    </source>
</evidence>
<proteinExistence type="predicted"/>
<protein>
    <recommendedName>
        <fullName evidence="1">DAGKc domain-containing protein</fullName>
    </recommendedName>
</protein>
<dbReference type="InterPro" id="IPR001206">
    <property type="entry name" value="Diacylglycerol_kinase_cat_dom"/>
</dbReference>
<dbReference type="Proteomes" id="UP001314263">
    <property type="component" value="Unassembled WGS sequence"/>
</dbReference>
<sequence>MLLIDAKTRDAHVNKAVRQLRLENSKYDVLVHELKKEGDAERLVRTALDAATFNPAGKAIHTFVAVGGDHTASAVVNALVSCGAPPECCMGLVPRGHGPHDIAASLDIPMNVSEALRIAVDGRSVPLDVGIINQNKVFMNLASTGLAARLDHSRAETAATGAHAQCLVSIMHPDRDAEGRGSAPGYRECHGCLSFLSVGSSSIFQGSQPNDGLLDVMYAMDLSEEKLAALATGLVTGKGVESLQTDMHRAKVPWLELHAPGGIQMRVDGEEVEEEDLRFEILPARIMCQLLDAT</sequence>
<dbReference type="Pfam" id="PF00781">
    <property type="entry name" value="DAGK_cat"/>
    <property type="match status" value="1"/>
</dbReference>
<dbReference type="InterPro" id="IPR016064">
    <property type="entry name" value="NAD/diacylglycerol_kinase_sf"/>
</dbReference>
<feature type="domain" description="DAGKc" evidence="1">
    <location>
        <begin position="1"/>
        <end position="136"/>
    </location>
</feature>
<dbReference type="Gene3D" id="2.60.200.40">
    <property type="match status" value="1"/>
</dbReference>
<comment type="caution">
    <text evidence="2">The sequence shown here is derived from an EMBL/GenBank/DDBJ whole genome shotgun (WGS) entry which is preliminary data.</text>
</comment>
<dbReference type="GO" id="GO:0006665">
    <property type="term" value="P:sphingolipid metabolic process"/>
    <property type="evidence" value="ECO:0007669"/>
    <property type="project" value="UniProtKB-ARBA"/>
</dbReference>
<keyword evidence="3" id="KW-1185">Reference proteome</keyword>
<organism evidence="2 3">
    <name type="scientific">Coccomyxa viridis</name>
    <dbReference type="NCBI Taxonomy" id="1274662"/>
    <lineage>
        <taxon>Eukaryota</taxon>
        <taxon>Viridiplantae</taxon>
        <taxon>Chlorophyta</taxon>
        <taxon>core chlorophytes</taxon>
        <taxon>Trebouxiophyceae</taxon>
        <taxon>Trebouxiophyceae incertae sedis</taxon>
        <taxon>Coccomyxaceae</taxon>
        <taxon>Coccomyxa</taxon>
    </lineage>
</organism>
<dbReference type="GO" id="GO:0005886">
    <property type="term" value="C:plasma membrane"/>
    <property type="evidence" value="ECO:0007669"/>
    <property type="project" value="TreeGrafter"/>
</dbReference>
<gene>
    <name evidence="2" type="ORF">CVIRNUC_011120</name>
</gene>
<dbReference type="EMBL" id="CAUYUE010000018">
    <property type="protein sequence ID" value="CAK0787898.1"/>
    <property type="molecule type" value="Genomic_DNA"/>
</dbReference>
<evidence type="ECO:0000313" key="2">
    <source>
        <dbReference type="EMBL" id="CAK0787898.1"/>
    </source>
</evidence>
<dbReference type="PANTHER" id="PTHR12358">
    <property type="entry name" value="SPHINGOSINE KINASE"/>
    <property type="match status" value="1"/>
</dbReference>
<dbReference type="GO" id="GO:0016301">
    <property type="term" value="F:kinase activity"/>
    <property type="evidence" value="ECO:0007669"/>
    <property type="project" value="UniProtKB-KW"/>
</dbReference>
<evidence type="ECO:0000313" key="3">
    <source>
        <dbReference type="Proteomes" id="UP001314263"/>
    </source>
</evidence>
<accession>A0AAV1IKV8</accession>
<dbReference type="InterPro" id="IPR017438">
    <property type="entry name" value="ATP-NAD_kinase_N"/>
</dbReference>
<dbReference type="Gene3D" id="3.40.50.10330">
    <property type="entry name" value="Probable inorganic polyphosphate/atp-NAD kinase, domain 1"/>
    <property type="match status" value="1"/>
</dbReference>
<dbReference type="InterPro" id="IPR050187">
    <property type="entry name" value="Lipid_Phosphate_FormReg"/>
</dbReference>
<dbReference type="GO" id="GO:0005524">
    <property type="term" value="F:ATP binding"/>
    <property type="evidence" value="ECO:0007669"/>
    <property type="project" value="UniProtKB-KW"/>
</dbReference>